<evidence type="ECO:0000313" key="9">
    <source>
        <dbReference type="Proteomes" id="UP000078406"/>
    </source>
</evidence>
<evidence type="ECO:0000256" key="5">
    <source>
        <dbReference type="ARBA" id="ARBA00023136"/>
    </source>
</evidence>
<dbReference type="PANTHER" id="PTHR32322">
    <property type="entry name" value="INNER MEMBRANE TRANSPORTER"/>
    <property type="match status" value="1"/>
</dbReference>
<evidence type="ECO:0000256" key="4">
    <source>
        <dbReference type="ARBA" id="ARBA00022989"/>
    </source>
</evidence>
<dbReference type="Pfam" id="PF00892">
    <property type="entry name" value="EamA"/>
    <property type="match status" value="1"/>
</dbReference>
<evidence type="ECO:0000259" key="7">
    <source>
        <dbReference type="Pfam" id="PF00892"/>
    </source>
</evidence>
<dbReference type="SUPFAM" id="SSF103481">
    <property type="entry name" value="Multidrug resistance efflux transporter EmrE"/>
    <property type="match status" value="1"/>
</dbReference>
<dbReference type="AlphaFoldDB" id="A0A177XVV6"/>
<evidence type="ECO:0000256" key="3">
    <source>
        <dbReference type="ARBA" id="ARBA00022692"/>
    </source>
</evidence>
<evidence type="ECO:0000256" key="6">
    <source>
        <dbReference type="SAM" id="Phobius"/>
    </source>
</evidence>
<dbReference type="GO" id="GO:0016020">
    <property type="term" value="C:membrane"/>
    <property type="evidence" value="ECO:0007669"/>
    <property type="project" value="UniProtKB-SubCell"/>
</dbReference>
<reference evidence="8 9" key="1">
    <citation type="journal article" date="2016" name="Syst. Appl. Microbiol.">
        <title>Vibrio bivalvicida sp. nov., a novel larval pathogen for bivalve molluscs reared in a hatchery.</title>
        <authorList>
            <person name="Dubert J."/>
            <person name="Romalde J.L."/>
            <person name="Prado S."/>
            <person name="Barja J.L."/>
        </authorList>
    </citation>
    <scope>NUCLEOTIDE SEQUENCE [LARGE SCALE GENOMIC DNA]</scope>
    <source>
        <strain evidence="8 9">605</strain>
    </source>
</reference>
<dbReference type="InterPro" id="IPR050638">
    <property type="entry name" value="AA-Vitamin_Transporters"/>
</dbReference>
<feature type="transmembrane region" description="Helical" evidence="6">
    <location>
        <begin position="150"/>
        <end position="168"/>
    </location>
</feature>
<keyword evidence="5 6" id="KW-0472">Membrane</keyword>
<dbReference type="EMBL" id="LLEI02000075">
    <property type="protein sequence ID" value="OAJ92486.1"/>
    <property type="molecule type" value="Genomic_DNA"/>
</dbReference>
<organism evidence="8 9">
    <name type="scientific">Vibrio bivalvicida</name>
    <dbReference type="NCBI Taxonomy" id="1276888"/>
    <lineage>
        <taxon>Bacteria</taxon>
        <taxon>Pseudomonadati</taxon>
        <taxon>Pseudomonadota</taxon>
        <taxon>Gammaproteobacteria</taxon>
        <taxon>Vibrionales</taxon>
        <taxon>Vibrionaceae</taxon>
        <taxon>Vibrio</taxon>
        <taxon>Vibrio oreintalis group</taxon>
    </lineage>
</organism>
<feature type="transmembrane region" description="Helical" evidence="6">
    <location>
        <begin position="209"/>
        <end position="230"/>
    </location>
</feature>
<feature type="transmembrane region" description="Helical" evidence="6">
    <location>
        <begin position="180"/>
        <end position="197"/>
    </location>
</feature>
<proteinExistence type="inferred from homology"/>
<keyword evidence="4 6" id="KW-1133">Transmembrane helix</keyword>
<comment type="similarity">
    <text evidence="2">Belongs to the EamA transporter family.</text>
</comment>
<gene>
    <name evidence="8" type="ORF">APB76_19330</name>
</gene>
<feature type="transmembrane region" description="Helical" evidence="6">
    <location>
        <begin position="265"/>
        <end position="281"/>
    </location>
</feature>
<feature type="transmembrane region" description="Helical" evidence="6">
    <location>
        <begin position="70"/>
        <end position="93"/>
    </location>
</feature>
<feature type="transmembrane region" description="Helical" evidence="6">
    <location>
        <begin position="99"/>
        <end position="116"/>
    </location>
</feature>
<sequence length="302" mass="33340">MIKLDSLAPILFLVMWSSGAVIVKLGLQFSSEWSFLAIRAVISLASISVICLIAKYLFNTQFLKPSKEELKIVLSVGLLLQVLYLAFYILAIATGMSPGLVTLVLGIQPLITPLLCKQKVSRTKLVLLSFGFTGLSIAIAGAQSLNNVEWIGILFSVLALLSLTVGTVKQACVTMNSFQAMWYQCVLSSIVFFALSVSTEGYIDWQPEFVFSVLWMSLVVSVGALLLLMYMVKRDSSDKVSILFYAIPMLTYLFDHLLFGTTLTPLTMLGMAIVAICIVLYRRQPRLTRGRDKLSVASQNDH</sequence>
<protein>
    <recommendedName>
        <fullName evidence="7">EamA domain-containing protein</fullName>
    </recommendedName>
</protein>
<name>A0A177XVV6_9VIBR</name>
<dbReference type="InterPro" id="IPR000620">
    <property type="entry name" value="EamA_dom"/>
</dbReference>
<dbReference type="Proteomes" id="UP000078406">
    <property type="component" value="Unassembled WGS sequence"/>
</dbReference>
<accession>A0A177XVV6</accession>
<dbReference type="InterPro" id="IPR037185">
    <property type="entry name" value="EmrE-like"/>
</dbReference>
<dbReference type="PANTHER" id="PTHR32322:SF2">
    <property type="entry name" value="EAMA DOMAIN-CONTAINING PROTEIN"/>
    <property type="match status" value="1"/>
</dbReference>
<feature type="domain" description="EamA" evidence="7">
    <location>
        <begin position="151"/>
        <end position="280"/>
    </location>
</feature>
<evidence type="ECO:0000256" key="2">
    <source>
        <dbReference type="ARBA" id="ARBA00007362"/>
    </source>
</evidence>
<feature type="transmembrane region" description="Helical" evidence="6">
    <location>
        <begin position="242"/>
        <end position="259"/>
    </location>
</feature>
<comment type="caution">
    <text evidence="8">The sequence shown here is derived from an EMBL/GenBank/DDBJ whole genome shotgun (WGS) entry which is preliminary data.</text>
</comment>
<feature type="transmembrane region" description="Helical" evidence="6">
    <location>
        <begin position="125"/>
        <end position="144"/>
    </location>
</feature>
<evidence type="ECO:0000256" key="1">
    <source>
        <dbReference type="ARBA" id="ARBA00004141"/>
    </source>
</evidence>
<evidence type="ECO:0000313" key="8">
    <source>
        <dbReference type="EMBL" id="OAJ92486.1"/>
    </source>
</evidence>
<feature type="transmembrane region" description="Helical" evidence="6">
    <location>
        <begin position="33"/>
        <end position="58"/>
    </location>
</feature>
<dbReference type="RefSeq" id="WP_054962410.1">
    <property type="nucleotide sequence ID" value="NZ_LLEI02000075.1"/>
</dbReference>
<feature type="transmembrane region" description="Helical" evidence="6">
    <location>
        <begin position="7"/>
        <end position="27"/>
    </location>
</feature>
<keyword evidence="3 6" id="KW-0812">Transmembrane</keyword>
<comment type="subcellular location">
    <subcellularLocation>
        <location evidence="1">Membrane</location>
        <topology evidence="1">Multi-pass membrane protein</topology>
    </subcellularLocation>
</comment>